<dbReference type="EMBL" id="CP063169">
    <property type="protein sequence ID" value="QOR72384.1"/>
    <property type="molecule type" value="Genomic_DNA"/>
</dbReference>
<dbReference type="Pfam" id="PF00582">
    <property type="entry name" value="Usp"/>
    <property type="match status" value="1"/>
</dbReference>
<dbReference type="InterPro" id="IPR014729">
    <property type="entry name" value="Rossmann-like_a/b/a_fold"/>
</dbReference>
<dbReference type="CDD" id="cd00293">
    <property type="entry name" value="USP-like"/>
    <property type="match status" value="1"/>
</dbReference>
<dbReference type="Proteomes" id="UP000593758">
    <property type="component" value="Chromosome"/>
</dbReference>
<dbReference type="RefSeq" id="WP_193499022.1">
    <property type="nucleotide sequence ID" value="NZ_CP063169.1"/>
</dbReference>
<feature type="region of interest" description="Disordered" evidence="2">
    <location>
        <begin position="1"/>
        <end position="29"/>
    </location>
</feature>
<dbReference type="KEGG" id="halt:IM660_09265"/>
<evidence type="ECO:0000313" key="5">
    <source>
        <dbReference type="Proteomes" id="UP000593758"/>
    </source>
</evidence>
<reference evidence="4 5" key="1">
    <citation type="submission" date="2020-10" db="EMBL/GenBank/DDBJ databases">
        <title>Haloactinobacterium sp. RN3S43, a bacterium isolated from saline soil.</title>
        <authorList>
            <person name="Sun J.-Q."/>
        </authorList>
    </citation>
    <scope>NUCLEOTIDE SEQUENCE [LARGE SCALE GENOMIC DNA]</scope>
    <source>
        <strain evidence="4 5">RN3S43</strain>
    </source>
</reference>
<comment type="similarity">
    <text evidence="1">Belongs to the universal stress protein A family.</text>
</comment>
<dbReference type="InterPro" id="IPR006016">
    <property type="entry name" value="UspA"/>
</dbReference>
<protein>
    <submittedName>
        <fullName evidence="4">Universal stress protein</fullName>
    </submittedName>
</protein>
<sequence length="167" mass="17393">MTSHVPEATDEDRTTGEETESGHTRPGRVVVGIDGSNASHEALRQSAHLARELGYDVEAIAVWTSTPVTLGGVYLDLQWDPAEDANRALDTAVGAVFPAGRPAWCKLTLREGRPAEELVEAARGAAMLVVGRRGHGGGLAALLLGSVSSACVSHAHCPVLVVPAEGQ</sequence>
<dbReference type="PANTHER" id="PTHR46268">
    <property type="entry name" value="STRESS RESPONSE PROTEIN NHAX"/>
    <property type="match status" value="1"/>
</dbReference>
<proteinExistence type="inferred from homology"/>
<dbReference type="PRINTS" id="PR01438">
    <property type="entry name" value="UNVRSLSTRESS"/>
</dbReference>
<keyword evidence="5" id="KW-1185">Reference proteome</keyword>
<dbReference type="AlphaFoldDB" id="A0A7M1SZJ6"/>
<dbReference type="InterPro" id="IPR006015">
    <property type="entry name" value="Universal_stress_UspA"/>
</dbReference>
<dbReference type="SUPFAM" id="SSF52402">
    <property type="entry name" value="Adenine nucleotide alpha hydrolases-like"/>
    <property type="match status" value="1"/>
</dbReference>
<evidence type="ECO:0000256" key="2">
    <source>
        <dbReference type="SAM" id="MobiDB-lite"/>
    </source>
</evidence>
<feature type="compositionally biased region" description="Basic and acidic residues" evidence="2">
    <location>
        <begin position="11"/>
        <end position="23"/>
    </location>
</feature>
<feature type="domain" description="UspA" evidence="3">
    <location>
        <begin position="28"/>
        <end position="163"/>
    </location>
</feature>
<organism evidence="4 5">
    <name type="scientific">Ruania alkalisoli</name>
    <dbReference type="NCBI Taxonomy" id="2779775"/>
    <lineage>
        <taxon>Bacteria</taxon>
        <taxon>Bacillati</taxon>
        <taxon>Actinomycetota</taxon>
        <taxon>Actinomycetes</taxon>
        <taxon>Micrococcales</taxon>
        <taxon>Ruaniaceae</taxon>
        <taxon>Ruania</taxon>
    </lineage>
</organism>
<gene>
    <name evidence="4" type="ORF">IM660_09265</name>
</gene>
<evidence type="ECO:0000313" key="4">
    <source>
        <dbReference type="EMBL" id="QOR72384.1"/>
    </source>
</evidence>
<evidence type="ECO:0000256" key="1">
    <source>
        <dbReference type="ARBA" id="ARBA00008791"/>
    </source>
</evidence>
<dbReference type="PANTHER" id="PTHR46268:SF6">
    <property type="entry name" value="UNIVERSAL STRESS PROTEIN UP12"/>
    <property type="match status" value="1"/>
</dbReference>
<accession>A0A7M1SZJ6</accession>
<dbReference type="Gene3D" id="3.40.50.620">
    <property type="entry name" value="HUPs"/>
    <property type="match status" value="1"/>
</dbReference>
<evidence type="ECO:0000259" key="3">
    <source>
        <dbReference type="Pfam" id="PF00582"/>
    </source>
</evidence>
<name>A0A7M1SZJ6_9MICO</name>